<dbReference type="Proteomes" id="UP000182690">
    <property type="component" value="Unassembled WGS sequence"/>
</dbReference>
<evidence type="ECO:0000313" key="3">
    <source>
        <dbReference type="EMBL" id="SDQ20295.1"/>
    </source>
</evidence>
<reference evidence="3 4" key="1">
    <citation type="submission" date="2016-10" db="EMBL/GenBank/DDBJ databases">
        <authorList>
            <person name="de Groot N.N."/>
        </authorList>
    </citation>
    <scope>NUCLEOTIDE SEQUENCE [LARGE SCALE GENOMIC DNA]</scope>
    <source>
        <strain evidence="3 4">DSM 22788</strain>
    </source>
</reference>
<dbReference type="AlphaFoldDB" id="A0A1H0YYM8"/>
<keyword evidence="2" id="KW-0812">Transmembrane</keyword>
<gene>
    <name evidence="3" type="ORF">SAMN04488565_1301</name>
</gene>
<accession>A0A1H0YYM8</accession>
<keyword evidence="2" id="KW-0472">Membrane</keyword>
<sequence length="125" mass="12756">MSLLTTAARIAEEAEFDPDTVSPGVAGFIAFAALGIGIILLGFNLVRRLRRNSYRAEVREQIEQELAAQNGAVGTAAADPQAPVQPGRAEAGASGAEPGAPSTEPGGSRIEPGGSRTEPGAESRS</sequence>
<evidence type="ECO:0000256" key="1">
    <source>
        <dbReference type="SAM" id="MobiDB-lite"/>
    </source>
</evidence>
<evidence type="ECO:0000313" key="4">
    <source>
        <dbReference type="Proteomes" id="UP000182690"/>
    </source>
</evidence>
<dbReference type="STRING" id="1079994.SAMN04488565_1301"/>
<dbReference type="EMBL" id="FNKB01000001">
    <property type="protein sequence ID" value="SDQ20295.1"/>
    <property type="molecule type" value="Genomic_DNA"/>
</dbReference>
<keyword evidence="2" id="KW-1133">Transmembrane helix</keyword>
<name>A0A1H0YYM8_9MICO</name>
<protein>
    <submittedName>
        <fullName evidence="3">Uncharacterized protein</fullName>
    </submittedName>
</protein>
<dbReference type="eggNOG" id="ENOG502ZJ9I">
    <property type="taxonomic scope" value="Bacteria"/>
</dbReference>
<feature type="region of interest" description="Disordered" evidence="1">
    <location>
        <begin position="72"/>
        <end position="125"/>
    </location>
</feature>
<organism evidence="3 4">
    <name type="scientific">Leucobacter chromiiresistens</name>
    <dbReference type="NCBI Taxonomy" id="1079994"/>
    <lineage>
        <taxon>Bacteria</taxon>
        <taxon>Bacillati</taxon>
        <taxon>Actinomycetota</taxon>
        <taxon>Actinomycetes</taxon>
        <taxon>Micrococcales</taxon>
        <taxon>Microbacteriaceae</taxon>
        <taxon>Leucobacter</taxon>
    </lineage>
</organism>
<feature type="transmembrane region" description="Helical" evidence="2">
    <location>
        <begin position="25"/>
        <end position="46"/>
    </location>
</feature>
<evidence type="ECO:0000256" key="2">
    <source>
        <dbReference type="SAM" id="Phobius"/>
    </source>
</evidence>
<dbReference type="RefSeq" id="WP_010154881.1">
    <property type="nucleotide sequence ID" value="NZ_FNKB01000001.1"/>
</dbReference>
<proteinExistence type="predicted"/>
<feature type="compositionally biased region" description="Low complexity" evidence="1">
    <location>
        <begin position="89"/>
        <end position="102"/>
    </location>
</feature>